<dbReference type="Proteomes" id="UP001303647">
    <property type="component" value="Unassembled WGS sequence"/>
</dbReference>
<comment type="caution">
    <text evidence="3">The sequence shown here is derived from an EMBL/GenBank/DDBJ whole genome shotgun (WGS) entry which is preliminary data.</text>
</comment>
<evidence type="ECO:0000256" key="1">
    <source>
        <dbReference type="SAM" id="MobiDB-lite"/>
    </source>
</evidence>
<gene>
    <name evidence="3" type="ORF">C7999DRAFT_40925</name>
</gene>
<evidence type="ECO:0000313" key="4">
    <source>
        <dbReference type="Proteomes" id="UP001303647"/>
    </source>
</evidence>
<dbReference type="PANTHER" id="PTHR11736">
    <property type="entry name" value="MELANOMA-ASSOCIATED ANTIGEN MAGE ANTIGEN"/>
    <property type="match status" value="1"/>
</dbReference>
<feature type="region of interest" description="Disordered" evidence="1">
    <location>
        <begin position="287"/>
        <end position="334"/>
    </location>
</feature>
<reference evidence="3" key="2">
    <citation type="submission" date="2023-05" db="EMBL/GenBank/DDBJ databases">
        <authorList>
            <consortium name="Lawrence Berkeley National Laboratory"/>
            <person name="Steindorff A."/>
            <person name="Hensen N."/>
            <person name="Bonometti L."/>
            <person name="Westerberg I."/>
            <person name="Brannstrom I.O."/>
            <person name="Guillou S."/>
            <person name="Cros-Aarteil S."/>
            <person name="Calhoun S."/>
            <person name="Haridas S."/>
            <person name="Kuo A."/>
            <person name="Mondo S."/>
            <person name="Pangilinan J."/>
            <person name="Riley R."/>
            <person name="Labutti K."/>
            <person name="Andreopoulos B."/>
            <person name="Lipzen A."/>
            <person name="Chen C."/>
            <person name="Yanf M."/>
            <person name="Daum C."/>
            <person name="Ng V."/>
            <person name="Clum A."/>
            <person name="Ohm R."/>
            <person name="Martin F."/>
            <person name="Silar P."/>
            <person name="Natvig D."/>
            <person name="Lalanne C."/>
            <person name="Gautier V."/>
            <person name="Ament-Velasquez S.L."/>
            <person name="Kruys A."/>
            <person name="Hutchinson M.I."/>
            <person name="Powell A.J."/>
            <person name="Barry K."/>
            <person name="Miller A.N."/>
            <person name="Grigoriev I.V."/>
            <person name="Debuchy R."/>
            <person name="Gladieux P."/>
            <person name="Thoren M.H."/>
            <person name="Johannesson H."/>
        </authorList>
    </citation>
    <scope>NUCLEOTIDE SEQUENCE</scope>
    <source>
        <strain evidence="3">CBS 359.72</strain>
    </source>
</reference>
<evidence type="ECO:0000259" key="2">
    <source>
        <dbReference type="SMART" id="SM01373"/>
    </source>
</evidence>
<dbReference type="PANTHER" id="PTHR11736:SF14">
    <property type="entry name" value="NSE3 HOMOLOG, SMC5-SMC6 COMPLEX COMPONENT"/>
    <property type="match status" value="1"/>
</dbReference>
<dbReference type="InterPro" id="IPR037445">
    <property type="entry name" value="MAGE"/>
</dbReference>
<dbReference type="Gene3D" id="1.10.10.1200">
    <property type="entry name" value="MAGE homology domain, winged helix WH1 motif"/>
    <property type="match status" value="1"/>
</dbReference>
<dbReference type="EMBL" id="MU857647">
    <property type="protein sequence ID" value="KAK4247810.1"/>
    <property type="molecule type" value="Genomic_DNA"/>
</dbReference>
<sequence>MPAQQRRRRQAVEDYEDEDAQHQLPHSPDNVDEDGDEHMGEAEQRDETSQLIKNLVRYALACEYSRTPIRRDGIREKVLGSNGREFKKVFAGAQRQLRATFGMEMIELPTKDRSLMTTDQKRKAARTQSQKEASSNAYILTSVLPEEYTTPAIITPSKVESADGEASYIALYTTIIAIITLSGGELSDPRLRRHLSRLNAAENMPSMNPHDDTSPSEKTEVVLQRMVKQGYLIRVTESRSTGDDDATTWYVGPRGKVEVDREVVAAFVRTVYGGSSDELETKLQASLKIRDRKPGVLETGEEEAGEAPLDGDPGPSNRRRSRRRQTEAEDEESG</sequence>
<dbReference type="Gene3D" id="1.10.10.1210">
    <property type="entry name" value="MAGE homology domain, winged helix WH2 motif"/>
    <property type="match status" value="1"/>
</dbReference>
<protein>
    <submittedName>
        <fullName evidence="3">MAGE family-domain-containing protein</fullName>
    </submittedName>
</protein>
<proteinExistence type="predicted"/>
<dbReference type="SMART" id="SM01373">
    <property type="entry name" value="MAGE"/>
    <property type="match status" value="1"/>
</dbReference>
<name>A0AAN7CTU0_9PEZI</name>
<keyword evidence="4" id="KW-1185">Reference proteome</keyword>
<dbReference type="GO" id="GO:0006281">
    <property type="term" value="P:DNA repair"/>
    <property type="evidence" value="ECO:0007669"/>
    <property type="project" value="TreeGrafter"/>
</dbReference>
<accession>A0AAN7CTU0</accession>
<dbReference type="InterPro" id="IPR041899">
    <property type="entry name" value="MAGE_WH2"/>
</dbReference>
<feature type="domain" description="MAGE" evidence="2">
    <location>
        <begin position="55"/>
        <end position="264"/>
    </location>
</feature>
<feature type="compositionally biased region" description="Basic and acidic residues" evidence="1">
    <location>
        <begin position="37"/>
        <end position="48"/>
    </location>
</feature>
<dbReference type="InterPro" id="IPR002190">
    <property type="entry name" value="MHD_dom"/>
</dbReference>
<reference evidence="3" key="1">
    <citation type="journal article" date="2023" name="Mol. Phylogenet. Evol.">
        <title>Genome-scale phylogeny and comparative genomics of the fungal order Sordariales.</title>
        <authorList>
            <person name="Hensen N."/>
            <person name="Bonometti L."/>
            <person name="Westerberg I."/>
            <person name="Brannstrom I.O."/>
            <person name="Guillou S."/>
            <person name="Cros-Aarteil S."/>
            <person name="Calhoun S."/>
            <person name="Haridas S."/>
            <person name="Kuo A."/>
            <person name="Mondo S."/>
            <person name="Pangilinan J."/>
            <person name="Riley R."/>
            <person name="LaButti K."/>
            <person name="Andreopoulos B."/>
            <person name="Lipzen A."/>
            <person name="Chen C."/>
            <person name="Yan M."/>
            <person name="Daum C."/>
            <person name="Ng V."/>
            <person name="Clum A."/>
            <person name="Steindorff A."/>
            <person name="Ohm R.A."/>
            <person name="Martin F."/>
            <person name="Silar P."/>
            <person name="Natvig D.O."/>
            <person name="Lalanne C."/>
            <person name="Gautier V."/>
            <person name="Ament-Velasquez S.L."/>
            <person name="Kruys A."/>
            <person name="Hutchinson M.I."/>
            <person name="Powell A.J."/>
            <person name="Barry K."/>
            <person name="Miller A.N."/>
            <person name="Grigoriev I.V."/>
            <person name="Debuchy R."/>
            <person name="Gladieux P."/>
            <person name="Hiltunen Thoren M."/>
            <person name="Johannesson H."/>
        </authorList>
    </citation>
    <scope>NUCLEOTIDE SEQUENCE</scope>
    <source>
        <strain evidence="3">CBS 359.72</strain>
    </source>
</reference>
<dbReference type="InterPro" id="IPR041898">
    <property type="entry name" value="MAGE_WH1"/>
</dbReference>
<evidence type="ECO:0000313" key="3">
    <source>
        <dbReference type="EMBL" id="KAK4247810.1"/>
    </source>
</evidence>
<dbReference type="Pfam" id="PF01454">
    <property type="entry name" value="MAGE"/>
    <property type="match status" value="1"/>
</dbReference>
<dbReference type="AlphaFoldDB" id="A0AAN7CTU0"/>
<dbReference type="GO" id="GO:0005634">
    <property type="term" value="C:nucleus"/>
    <property type="evidence" value="ECO:0007669"/>
    <property type="project" value="TreeGrafter"/>
</dbReference>
<organism evidence="3 4">
    <name type="scientific">Corynascus novoguineensis</name>
    <dbReference type="NCBI Taxonomy" id="1126955"/>
    <lineage>
        <taxon>Eukaryota</taxon>
        <taxon>Fungi</taxon>
        <taxon>Dikarya</taxon>
        <taxon>Ascomycota</taxon>
        <taxon>Pezizomycotina</taxon>
        <taxon>Sordariomycetes</taxon>
        <taxon>Sordariomycetidae</taxon>
        <taxon>Sordariales</taxon>
        <taxon>Chaetomiaceae</taxon>
        <taxon>Corynascus</taxon>
    </lineage>
</organism>
<feature type="region of interest" description="Disordered" evidence="1">
    <location>
        <begin position="1"/>
        <end position="48"/>
    </location>
</feature>